<feature type="region of interest" description="Disordered" evidence="1">
    <location>
        <begin position="31"/>
        <end position="136"/>
    </location>
</feature>
<accession>A0A9N8DFI8</accession>
<dbReference type="PANTHER" id="PTHR34202">
    <property type="entry name" value="UPF0548 PROTEIN"/>
    <property type="match status" value="1"/>
</dbReference>
<feature type="chain" id="PRO_5040178502" description="DUF1990 domain-containing protein" evidence="2">
    <location>
        <begin position="26"/>
        <end position="455"/>
    </location>
</feature>
<organism evidence="4 5">
    <name type="scientific">Seminavis robusta</name>
    <dbReference type="NCBI Taxonomy" id="568900"/>
    <lineage>
        <taxon>Eukaryota</taxon>
        <taxon>Sar</taxon>
        <taxon>Stramenopiles</taxon>
        <taxon>Ochrophyta</taxon>
        <taxon>Bacillariophyta</taxon>
        <taxon>Bacillariophyceae</taxon>
        <taxon>Bacillariophycidae</taxon>
        <taxon>Naviculales</taxon>
        <taxon>Naviculaceae</taxon>
        <taxon>Seminavis</taxon>
    </lineage>
</organism>
<reference evidence="4" key="1">
    <citation type="submission" date="2020-06" db="EMBL/GenBank/DDBJ databases">
        <authorList>
            <consortium name="Plant Systems Biology data submission"/>
        </authorList>
    </citation>
    <scope>NUCLEOTIDE SEQUENCE</scope>
    <source>
        <strain evidence="4">D6</strain>
    </source>
</reference>
<gene>
    <name evidence="4" type="ORF">SEMRO_68_G038030.1</name>
</gene>
<feature type="compositionally biased region" description="Low complexity" evidence="1">
    <location>
        <begin position="35"/>
        <end position="61"/>
    </location>
</feature>
<proteinExistence type="predicted"/>
<evidence type="ECO:0000256" key="2">
    <source>
        <dbReference type="SAM" id="SignalP"/>
    </source>
</evidence>
<protein>
    <recommendedName>
        <fullName evidence="3">DUF1990 domain-containing protein</fullName>
    </recommendedName>
</protein>
<dbReference type="Proteomes" id="UP001153069">
    <property type="component" value="Unassembled WGS sequence"/>
</dbReference>
<evidence type="ECO:0000256" key="1">
    <source>
        <dbReference type="SAM" id="MobiDB-lite"/>
    </source>
</evidence>
<feature type="signal peptide" evidence="2">
    <location>
        <begin position="1"/>
        <end position="25"/>
    </location>
</feature>
<evidence type="ECO:0000313" key="5">
    <source>
        <dbReference type="Proteomes" id="UP001153069"/>
    </source>
</evidence>
<dbReference type="PANTHER" id="PTHR34202:SF1">
    <property type="entry name" value="UPF0548 PROTEIN"/>
    <property type="match status" value="1"/>
</dbReference>
<feature type="domain" description="DUF1990" evidence="3">
    <location>
        <begin position="361"/>
        <end position="444"/>
    </location>
</feature>
<dbReference type="AlphaFoldDB" id="A0A9N8DFI8"/>
<dbReference type="EMBL" id="CAICTM010000067">
    <property type="protein sequence ID" value="CAB9499756.1"/>
    <property type="molecule type" value="Genomic_DNA"/>
</dbReference>
<sequence length="455" mass="51019">MMILNCQCALLLLFLSIAATHGATASQRCQNSCLAPSTPTSNNNSNSNNNATPNNSIPATTLSDKAPDVSDNKESSSVWGSMKNPFKRPAFDIVPLPRLKPQKKKQRRPKEELPPKAATVKQHQPSGTRFDLRPPSPERIARWFAPAADDNRQLLGGSTRKTLFNHDSVGMTNPVLHVSVEEKNNYLIDDDTASTVVSLANSDTTTTFELQDTWIPASTTTTHSTPPSSREATRVWQYKVRAPPPDATEAEQAWFPAALRTDKWRQCRYRRRVGQGQECYERVREAALAWQFRDSTNKGILPVQQQQRSDKENNCCFALNDQASQQVQPLWSGPHTQGSRRLVTFTTTGFKTRWLPKLYTMNPVMVVYDLLDQRGPATTYSSTAYATLRGHLLRGEERVTVAFRDDTGFVDVEILSYSKPAGSLKAKCAWPLIGKMQQQFFQHQMDHLEQVAAQP</sequence>
<keyword evidence="5" id="KW-1185">Reference proteome</keyword>
<dbReference type="InterPro" id="IPR018960">
    <property type="entry name" value="DUF1990"/>
</dbReference>
<evidence type="ECO:0000313" key="4">
    <source>
        <dbReference type="EMBL" id="CAB9499756.1"/>
    </source>
</evidence>
<dbReference type="OrthoDB" id="46304at2759"/>
<comment type="caution">
    <text evidence="4">The sequence shown here is derived from an EMBL/GenBank/DDBJ whole genome shotgun (WGS) entry which is preliminary data.</text>
</comment>
<dbReference type="Pfam" id="PF09348">
    <property type="entry name" value="DUF1990"/>
    <property type="match status" value="1"/>
</dbReference>
<evidence type="ECO:0000259" key="3">
    <source>
        <dbReference type="Pfam" id="PF09348"/>
    </source>
</evidence>
<feature type="compositionally biased region" description="Basic and acidic residues" evidence="1">
    <location>
        <begin position="65"/>
        <end position="74"/>
    </location>
</feature>
<keyword evidence="2" id="KW-0732">Signal</keyword>
<name>A0A9N8DFI8_9STRA</name>